<reference evidence="1" key="1">
    <citation type="submission" date="2014-09" db="EMBL/GenBank/DDBJ databases">
        <authorList>
            <person name="Magalhaes I.L.F."/>
            <person name="Oliveira U."/>
            <person name="Santos F.R."/>
            <person name="Vidigal T.H.D.A."/>
            <person name="Brescovit A.D."/>
            <person name="Santos A.J."/>
        </authorList>
    </citation>
    <scope>NUCLEOTIDE SEQUENCE</scope>
    <source>
        <tissue evidence="1">Shoot tissue taken approximately 20 cm above the soil surface</tissue>
    </source>
</reference>
<accession>A0A0A9GZX3</accession>
<dbReference type="AlphaFoldDB" id="A0A0A9GZX3"/>
<reference evidence="1" key="2">
    <citation type="journal article" date="2015" name="Data Brief">
        <title>Shoot transcriptome of the giant reed, Arundo donax.</title>
        <authorList>
            <person name="Barrero R.A."/>
            <person name="Guerrero F.D."/>
            <person name="Moolhuijzen P."/>
            <person name="Goolsby J.A."/>
            <person name="Tidwell J."/>
            <person name="Bellgard S.E."/>
            <person name="Bellgard M.I."/>
        </authorList>
    </citation>
    <scope>NUCLEOTIDE SEQUENCE</scope>
    <source>
        <tissue evidence="1">Shoot tissue taken approximately 20 cm above the soil surface</tissue>
    </source>
</reference>
<evidence type="ECO:0000313" key="1">
    <source>
        <dbReference type="EMBL" id="JAE26153.1"/>
    </source>
</evidence>
<name>A0A0A9GZX3_ARUDO</name>
<sequence length="76" mass="8732">MCITHHYICNLVQLYANIIMQLPYVNTSIPLHLHMNGINLISHRLSSNYEIPRKPMVTGPPKLYNFTTLILASIIK</sequence>
<organism evidence="1">
    <name type="scientific">Arundo donax</name>
    <name type="common">Giant reed</name>
    <name type="synonym">Donax arundinaceus</name>
    <dbReference type="NCBI Taxonomy" id="35708"/>
    <lineage>
        <taxon>Eukaryota</taxon>
        <taxon>Viridiplantae</taxon>
        <taxon>Streptophyta</taxon>
        <taxon>Embryophyta</taxon>
        <taxon>Tracheophyta</taxon>
        <taxon>Spermatophyta</taxon>
        <taxon>Magnoliopsida</taxon>
        <taxon>Liliopsida</taxon>
        <taxon>Poales</taxon>
        <taxon>Poaceae</taxon>
        <taxon>PACMAD clade</taxon>
        <taxon>Arundinoideae</taxon>
        <taxon>Arundineae</taxon>
        <taxon>Arundo</taxon>
    </lineage>
</organism>
<protein>
    <submittedName>
        <fullName evidence="1">Uncharacterized protein</fullName>
    </submittedName>
</protein>
<proteinExistence type="predicted"/>
<dbReference type="EMBL" id="GBRH01171743">
    <property type="protein sequence ID" value="JAE26153.1"/>
    <property type="molecule type" value="Transcribed_RNA"/>
</dbReference>